<dbReference type="Pfam" id="PF08530">
    <property type="entry name" value="PepX_C"/>
    <property type="match status" value="1"/>
</dbReference>
<dbReference type="Gene3D" id="3.40.50.1820">
    <property type="entry name" value="alpha/beta hydrolase"/>
    <property type="match status" value="1"/>
</dbReference>
<keyword evidence="2" id="KW-0732">Signal</keyword>
<feature type="chain" id="PRO_5040758579" evidence="2">
    <location>
        <begin position="20"/>
        <end position="591"/>
    </location>
</feature>
<name>A0A9X3YLQ0_9GAMM</name>
<dbReference type="SMART" id="SM00939">
    <property type="entry name" value="PepX_C"/>
    <property type="match status" value="1"/>
</dbReference>
<dbReference type="RefSeq" id="WP_263544697.1">
    <property type="nucleotide sequence ID" value="NZ_JAOVZO020000015.1"/>
</dbReference>
<keyword evidence="1 4" id="KW-0378">Hydrolase</keyword>
<dbReference type="InterPro" id="IPR008979">
    <property type="entry name" value="Galactose-bd-like_sf"/>
</dbReference>
<gene>
    <name evidence="4" type="ORF">OD750_010675</name>
</gene>
<evidence type="ECO:0000256" key="2">
    <source>
        <dbReference type="SAM" id="SignalP"/>
    </source>
</evidence>
<keyword evidence="5" id="KW-1185">Reference proteome</keyword>
<dbReference type="SUPFAM" id="SSF53474">
    <property type="entry name" value="alpha/beta-Hydrolases"/>
    <property type="match status" value="1"/>
</dbReference>
<protein>
    <submittedName>
        <fullName evidence="4">CocE/NonD family hydrolase</fullName>
    </submittedName>
</protein>
<dbReference type="Gene3D" id="1.10.3020.10">
    <property type="entry name" value="alpha-amino acid ester hydrolase ( Helical cap domain)"/>
    <property type="match status" value="1"/>
</dbReference>
<evidence type="ECO:0000259" key="3">
    <source>
        <dbReference type="SMART" id="SM00939"/>
    </source>
</evidence>
<dbReference type="EMBL" id="JAOVZO020000015">
    <property type="protein sequence ID" value="MDC8013008.1"/>
    <property type="molecule type" value="Genomic_DNA"/>
</dbReference>
<dbReference type="InterPro" id="IPR005674">
    <property type="entry name" value="CocE/Ser_esterase"/>
</dbReference>
<comment type="caution">
    <text evidence="4">The sequence shown here is derived from an EMBL/GenBank/DDBJ whole genome shotgun (WGS) entry which is preliminary data.</text>
</comment>
<proteinExistence type="predicted"/>
<feature type="domain" description="Xaa-Pro dipeptidyl-peptidase C-terminal" evidence="3">
    <location>
        <begin position="327"/>
        <end position="582"/>
    </location>
</feature>
<feature type="signal peptide" evidence="2">
    <location>
        <begin position="1"/>
        <end position="19"/>
    </location>
</feature>
<dbReference type="NCBIfam" id="TIGR00976">
    <property type="entry name" value="CocE_NonD"/>
    <property type="match status" value="1"/>
</dbReference>
<organism evidence="4 5">
    <name type="scientific">Tahibacter soli</name>
    <dbReference type="NCBI Taxonomy" id="2983605"/>
    <lineage>
        <taxon>Bacteria</taxon>
        <taxon>Pseudomonadati</taxon>
        <taxon>Pseudomonadota</taxon>
        <taxon>Gammaproteobacteria</taxon>
        <taxon>Lysobacterales</taxon>
        <taxon>Rhodanobacteraceae</taxon>
        <taxon>Tahibacter</taxon>
    </lineage>
</organism>
<dbReference type="InterPro" id="IPR029058">
    <property type="entry name" value="AB_hydrolase_fold"/>
</dbReference>
<dbReference type="InterPro" id="IPR013736">
    <property type="entry name" value="Xaa-Pro_dipept_C"/>
</dbReference>
<dbReference type="InterPro" id="IPR000383">
    <property type="entry name" value="Xaa-Pro-like_dom"/>
</dbReference>
<dbReference type="GO" id="GO:0008239">
    <property type="term" value="F:dipeptidyl-peptidase activity"/>
    <property type="evidence" value="ECO:0007669"/>
    <property type="project" value="InterPro"/>
</dbReference>
<dbReference type="Pfam" id="PF02129">
    <property type="entry name" value="Peptidase_S15"/>
    <property type="match status" value="1"/>
</dbReference>
<evidence type="ECO:0000313" key="4">
    <source>
        <dbReference type="EMBL" id="MDC8013008.1"/>
    </source>
</evidence>
<sequence length="591" mass="66144">MIRSALPLLAAVCAGAAVAAPMQSATAGWQWGVKIPLRDGVKLNATLYRPAPDTKIAACVFTLTPYVSQTYHDRGQYFSKNGYTFLTIDVRGRGNSEGRFTPLAQEVDDVRDVVEWLGRQPYCGGKVSMWGGSYAGYNQWLAAKWRLPALRGIVPAAAPWPGYDFPSNSGIFLTYNPKWLTLTSGKTAQDDVFGDLAYWDAKMTEWVAQNRPYDGLDADLGNPNPIFKDWVKHPMRDAYWDKHGPAPRDFAAMDLPILSIVGQYDILTPGALEFYRMHMLHASEAAKAKHYLVLGPWDHAGTRTPRAKIGNLAIGAAGLLDLNALNKAWYDYTLKGGPKPEFLKKRVAYYVLGAGAEEWRYADTLEAVTAEERPYYLASDRGEANDIFRSGRLERDRPPTPQTPDAYVYDPLATPPEDPMYDFQFVTQHGLPMQAYGKQMLIYHGAPLTEATEIAGRPRLKVWLSLDQPDTDLMAWLYEVRPDGSNVMLGFDLMRARYRESLRVARPVVPGAIEPYDFDEFMFVARRLEKGSRLRLVIGPTPRKLFEHNYNSGGVVSAESGKDARTVTVTLHHDAERPSALYLPMARPVPR</sequence>
<dbReference type="Gene3D" id="2.60.120.260">
    <property type="entry name" value="Galactose-binding domain-like"/>
    <property type="match status" value="1"/>
</dbReference>
<evidence type="ECO:0000256" key="1">
    <source>
        <dbReference type="ARBA" id="ARBA00022801"/>
    </source>
</evidence>
<dbReference type="AlphaFoldDB" id="A0A9X3YLQ0"/>
<dbReference type="SUPFAM" id="SSF49785">
    <property type="entry name" value="Galactose-binding domain-like"/>
    <property type="match status" value="1"/>
</dbReference>
<evidence type="ECO:0000313" key="5">
    <source>
        <dbReference type="Proteomes" id="UP001139971"/>
    </source>
</evidence>
<reference evidence="4" key="1">
    <citation type="submission" date="2023-02" db="EMBL/GenBank/DDBJ databases">
        <title>Tahibacter soli sp. nov. isolated from soil.</title>
        <authorList>
            <person name="Baek J.H."/>
            <person name="Lee J.K."/>
            <person name="Choi D.G."/>
            <person name="Jeon C.O."/>
        </authorList>
    </citation>
    <scope>NUCLEOTIDE SEQUENCE</scope>
    <source>
        <strain evidence="4">BL</strain>
    </source>
</reference>
<accession>A0A9X3YLQ0</accession>
<dbReference type="Proteomes" id="UP001139971">
    <property type="component" value="Unassembled WGS sequence"/>
</dbReference>